<dbReference type="RefSeq" id="WP_184155607.1">
    <property type="nucleotide sequence ID" value="NZ_JACHKA010000001.1"/>
</dbReference>
<dbReference type="Proteomes" id="UP001138540">
    <property type="component" value="Unassembled WGS sequence"/>
</dbReference>
<organism evidence="2 3">
    <name type="scientific">Sphingobium lignivorans</name>
    <dbReference type="NCBI Taxonomy" id="2735886"/>
    <lineage>
        <taxon>Bacteria</taxon>
        <taxon>Pseudomonadati</taxon>
        <taxon>Pseudomonadota</taxon>
        <taxon>Alphaproteobacteria</taxon>
        <taxon>Sphingomonadales</taxon>
        <taxon>Sphingomonadaceae</taxon>
        <taxon>Sphingobium</taxon>
    </lineage>
</organism>
<dbReference type="PANTHER" id="PTHR35006">
    <property type="entry name" value="GLYOXALASE FAMILY PROTEIN (AFU_ORTHOLOGUE AFUA_5G14830)"/>
    <property type="match status" value="1"/>
</dbReference>
<dbReference type="CDD" id="cd07262">
    <property type="entry name" value="VOC_like"/>
    <property type="match status" value="1"/>
</dbReference>
<dbReference type="PROSITE" id="PS51819">
    <property type="entry name" value="VOC"/>
    <property type="match status" value="1"/>
</dbReference>
<dbReference type="PANTHER" id="PTHR35006:SF4">
    <property type="entry name" value="BLR7706 PROTEIN"/>
    <property type="match status" value="1"/>
</dbReference>
<feature type="domain" description="VOC" evidence="1">
    <location>
        <begin position="6"/>
        <end position="132"/>
    </location>
</feature>
<evidence type="ECO:0000313" key="2">
    <source>
        <dbReference type="EMBL" id="MBB5987214.1"/>
    </source>
</evidence>
<evidence type="ECO:0000259" key="1">
    <source>
        <dbReference type="PROSITE" id="PS51819"/>
    </source>
</evidence>
<dbReference type="InterPro" id="IPR037523">
    <property type="entry name" value="VOC_core"/>
</dbReference>
<gene>
    <name evidence="2" type="ORF">HNP60_003188</name>
</gene>
<dbReference type="EMBL" id="JACHKA010000001">
    <property type="protein sequence ID" value="MBB5987214.1"/>
    <property type="molecule type" value="Genomic_DNA"/>
</dbReference>
<protein>
    <submittedName>
        <fullName evidence="2">Catechol 2,3-dioxygenase-like lactoylglutathione lyase family enzyme</fullName>
    </submittedName>
</protein>
<accession>A0ABR6NIW2</accession>
<proteinExistence type="predicted"/>
<dbReference type="InterPro" id="IPR004360">
    <property type="entry name" value="Glyas_Fos-R_dOase_dom"/>
</dbReference>
<dbReference type="SUPFAM" id="SSF54593">
    <property type="entry name" value="Glyoxalase/Bleomycin resistance protein/Dihydroxybiphenyl dioxygenase"/>
    <property type="match status" value="1"/>
</dbReference>
<keyword evidence="3" id="KW-1185">Reference proteome</keyword>
<comment type="caution">
    <text evidence="2">The sequence shown here is derived from an EMBL/GenBank/DDBJ whole genome shotgun (WGS) entry which is preliminary data.</text>
</comment>
<dbReference type="InterPro" id="IPR029068">
    <property type="entry name" value="Glyas_Bleomycin-R_OHBP_Dase"/>
</dbReference>
<reference evidence="2 3" key="1">
    <citation type="submission" date="2020-08" db="EMBL/GenBank/DDBJ databases">
        <title>Exploring microbial biodiversity for novel pathways involved in the catabolism of aromatic compounds derived from lignin.</title>
        <authorList>
            <person name="Elkins J."/>
        </authorList>
    </citation>
    <scope>NUCLEOTIDE SEQUENCE [LARGE SCALE GENOMIC DNA]</scope>
    <source>
        <strain evidence="2 3">B1D3A</strain>
    </source>
</reference>
<dbReference type="Gene3D" id="3.10.180.10">
    <property type="entry name" value="2,3-Dihydroxybiphenyl 1,2-Dioxygenase, domain 1"/>
    <property type="match status" value="1"/>
</dbReference>
<sequence>MVRVVGIDHLAIRVSDLTRSKRFYDALLGFMGFVREWEFGQVVGWNNWETMFWITQADNAGRAHPHHTGDIGFHHYAFELASREEVDELYAFLLEQGVRIVDPPADYPDYGEGYYAVFFLDPDGLKLEAMHFVEKEKRRARLARERAGKGTD</sequence>
<name>A0ABR6NIW2_9SPHN</name>
<evidence type="ECO:0000313" key="3">
    <source>
        <dbReference type="Proteomes" id="UP001138540"/>
    </source>
</evidence>
<dbReference type="Pfam" id="PF00903">
    <property type="entry name" value="Glyoxalase"/>
    <property type="match status" value="1"/>
</dbReference>